<dbReference type="PANTHER" id="PTHR42919">
    <property type="entry name" value="N-ALPHA-ACETYLTRANSFERASE"/>
    <property type="match status" value="1"/>
</dbReference>
<keyword evidence="1" id="KW-0808">Transferase</keyword>
<dbReference type="InterPro" id="IPR000182">
    <property type="entry name" value="GNAT_dom"/>
</dbReference>
<dbReference type="EMBL" id="AZGN01000055">
    <property type="protein sequence ID" value="KRM31351.1"/>
    <property type="molecule type" value="Genomic_DNA"/>
</dbReference>
<protein>
    <submittedName>
        <fullName evidence="4">N-acetyltransferase</fullName>
    </submittedName>
</protein>
<sequence length="173" mass="20180">MVEYTIKDVTENDVKELQAISRETFKATFDEYTAPADMARFLKEDYATEKLLAQINNSDSRFFFLMVKDEVAGYLKVNVNSAQTENVKPNALEVERIYLRQKFQHQGLGLVLIKLAEEIARKENYDYMWLGVYENNLIAQKFYKKDGFTRVGQHVFQVGEDPQIDYILAKKLD</sequence>
<evidence type="ECO:0000259" key="3">
    <source>
        <dbReference type="PROSITE" id="PS51186"/>
    </source>
</evidence>
<keyword evidence="5" id="KW-1185">Reference proteome</keyword>
<dbReference type="Gene3D" id="3.40.630.30">
    <property type="match status" value="1"/>
</dbReference>
<name>A0ABR5PP30_9LACO</name>
<dbReference type="CDD" id="cd04301">
    <property type="entry name" value="NAT_SF"/>
    <property type="match status" value="1"/>
</dbReference>
<dbReference type="PROSITE" id="PS51186">
    <property type="entry name" value="GNAT"/>
    <property type="match status" value="1"/>
</dbReference>
<accession>A0ABR5PP30</accession>
<dbReference type="PANTHER" id="PTHR42919:SF8">
    <property type="entry name" value="N-ALPHA-ACETYLTRANSFERASE 50"/>
    <property type="match status" value="1"/>
</dbReference>
<organism evidence="4 5">
    <name type="scientific">Lactobacillus intestinalis DSM 6629</name>
    <dbReference type="NCBI Taxonomy" id="1423761"/>
    <lineage>
        <taxon>Bacteria</taxon>
        <taxon>Bacillati</taxon>
        <taxon>Bacillota</taxon>
        <taxon>Bacilli</taxon>
        <taxon>Lactobacillales</taxon>
        <taxon>Lactobacillaceae</taxon>
        <taxon>Lactobacillus</taxon>
    </lineage>
</organism>
<dbReference type="Pfam" id="PF00583">
    <property type="entry name" value="Acetyltransf_1"/>
    <property type="match status" value="1"/>
</dbReference>
<evidence type="ECO:0000256" key="1">
    <source>
        <dbReference type="ARBA" id="ARBA00022679"/>
    </source>
</evidence>
<dbReference type="InterPro" id="IPR016181">
    <property type="entry name" value="Acyl_CoA_acyltransferase"/>
</dbReference>
<keyword evidence="2" id="KW-0012">Acyltransferase</keyword>
<evidence type="ECO:0000313" key="4">
    <source>
        <dbReference type="EMBL" id="KRM31351.1"/>
    </source>
</evidence>
<dbReference type="InterPro" id="IPR051556">
    <property type="entry name" value="N-term/lysine_N-AcTrnsfr"/>
</dbReference>
<dbReference type="SUPFAM" id="SSF55729">
    <property type="entry name" value="Acyl-CoA N-acyltransferases (Nat)"/>
    <property type="match status" value="1"/>
</dbReference>
<evidence type="ECO:0000313" key="5">
    <source>
        <dbReference type="Proteomes" id="UP000051735"/>
    </source>
</evidence>
<reference evidence="4 5" key="1">
    <citation type="journal article" date="2015" name="Genome Announc.">
        <title>Expanding the biotechnology potential of lactobacilli through comparative genomics of 213 strains and associated genera.</title>
        <authorList>
            <person name="Sun Z."/>
            <person name="Harris H.M."/>
            <person name="McCann A."/>
            <person name="Guo C."/>
            <person name="Argimon S."/>
            <person name="Zhang W."/>
            <person name="Yang X."/>
            <person name="Jeffery I.B."/>
            <person name="Cooney J.C."/>
            <person name="Kagawa T.F."/>
            <person name="Liu W."/>
            <person name="Song Y."/>
            <person name="Salvetti E."/>
            <person name="Wrobel A."/>
            <person name="Rasinkangas P."/>
            <person name="Parkhill J."/>
            <person name="Rea M.C."/>
            <person name="O'Sullivan O."/>
            <person name="Ritari J."/>
            <person name="Douillard F.P."/>
            <person name="Paul Ross R."/>
            <person name="Yang R."/>
            <person name="Briner A.E."/>
            <person name="Felis G.E."/>
            <person name="de Vos W.M."/>
            <person name="Barrangou R."/>
            <person name="Klaenhammer T.R."/>
            <person name="Caufield P.W."/>
            <person name="Cui Y."/>
            <person name="Zhang H."/>
            <person name="O'Toole P.W."/>
        </authorList>
    </citation>
    <scope>NUCLEOTIDE SEQUENCE [LARGE SCALE GENOMIC DNA]</scope>
    <source>
        <strain evidence="4 5">DSM 6629</strain>
    </source>
</reference>
<comment type="caution">
    <text evidence="4">The sequence shown here is derived from an EMBL/GenBank/DDBJ whole genome shotgun (WGS) entry which is preliminary data.</text>
</comment>
<dbReference type="Proteomes" id="UP000051735">
    <property type="component" value="Unassembled WGS sequence"/>
</dbReference>
<evidence type="ECO:0000256" key="2">
    <source>
        <dbReference type="ARBA" id="ARBA00023315"/>
    </source>
</evidence>
<gene>
    <name evidence="4" type="ORF">FC44_GL000586</name>
</gene>
<proteinExistence type="predicted"/>
<feature type="domain" description="N-acetyltransferase" evidence="3">
    <location>
        <begin position="4"/>
        <end position="173"/>
    </location>
</feature>